<protein>
    <recommendedName>
        <fullName evidence="4">Methylase</fullName>
    </recommendedName>
</protein>
<reference evidence="2 3" key="1">
    <citation type="journal article" date="2017" name="ISME J.">
        <title>Potential for microbial H2 and metal transformations associated with novel bacteria and archaea in deep terrestrial subsurface sediments.</title>
        <authorList>
            <person name="Hernsdorf A.W."/>
            <person name="Amano Y."/>
            <person name="Miyakawa K."/>
            <person name="Ise K."/>
            <person name="Suzuki Y."/>
            <person name="Anantharaman K."/>
            <person name="Probst A."/>
            <person name="Burstein D."/>
            <person name="Thomas B.C."/>
            <person name="Banfield J.F."/>
        </authorList>
    </citation>
    <scope>NUCLEOTIDE SEQUENCE [LARGE SCALE GENOMIC DNA]</scope>
    <source>
        <strain evidence="2">HGW-Wallbacteria-1</strain>
    </source>
</reference>
<dbReference type="Proteomes" id="UP000233256">
    <property type="component" value="Unassembled WGS sequence"/>
</dbReference>
<comment type="caution">
    <text evidence="2">The sequence shown here is derived from an EMBL/GenBank/DDBJ whole genome shotgun (WGS) entry which is preliminary data.</text>
</comment>
<proteinExistence type="predicted"/>
<dbReference type="AlphaFoldDB" id="A0A2N1PPM7"/>
<evidence type="ECO:0000256" key="1">
    <source>
        <dbReference type="SAM" id="MobiDB-lite"/>
    </source>
</evidence>
<evidence type="ECO:0000313" key="3">
    <source>
        <dbReference type="Proteomes" id="UP000233256"/>
    </source>
</evidence>
<gene>
    <name evidence="2" type="ORF">CVV64_09975</name>
</gene>
<sequence>MRKFRASIRSSPGRHSAGDITRGKTARNRLRSVDSFLLKYDSNLLESDFDSGETPDYTALNSGLVNSGEVFSFERTNSFVVDLGFGQTPVTTLQTSRLFRNINPELPFLGVEIDPQRVKEAMKFCDELTFFRLGGFDFPLFEQKSGDPGSGFRESVRLIRAMNVLRQYDEKDYKPAVSLMASRIVNGGLIIEGTSDPQGRLWTLNLFRRHGTSQATLKWEAMVFGTNFRQPLQMQDFRSVLPKMLIHRVLPGQGIHHLFNDLTEAEKGVRGQLVWGPRQWFLSVADKMGLEKRFASRGFLLFRRNAIVKYGLISLMPDITVI</sequence>
<evidence type="ECO:0000313" key="2">
    <source>
        <dbReference type="EMBL" id="PKK90284.1"/>
    </source>
</evidence>
<feature type="region of interest" description="Disordered" evidence="1">
    <location>
        <begin position="1"/>
        <end position="24"/>
    </location>
</feature>
<accession>A0A2N1PPM7</accession>
<evidence type="ECO:0008006" key="4">
    <source>
        <dbReference type="Google" id="ProtNLM"/>
    </source>
</evidence>
<name>A0A2N1PPM7_9BACT</name>
<organism evidence="2 3">
    <name type="scientific">Candidatus Wallbacteria bacterium HGW-Wallbacteria-1</name>
    <dbReference type="NCBI Taxonomy" id="2013854"/>
    <lineage>
        <taxon>Bacteria</taxon>
        <taxon>Candidatus Walliibacteriota</taxon>
    </lineage>
</organism>
<dbReference type="EMBL" id="PGXC01000006">
    <property type="protein sequence ID" value="PKK90284.1"/>
    <property type="molecule type" value="Genomic_DNA"/>
</dbReference>